<dbReference type="OrthoDB" id="5890350at2759"/>
<reference evidence="3" key="1">
    <citation type="journal article" date="2015" name="Nat. Genet.">
        <title>The genome and transcriptome of the zoonotic hookworm Ancylostoma ceylanicum identify infection-specific gene families.</title>
        <authorList>
            <person name="Schwarz E.M."/>
            <person name="Hu Y."/>
            <person name="Antoshechkin I."/>
            <person name="Miller M.M."/>
            <person name="Sternberg P.W."/>
            <person name="Aroian R.V."/>
        </authorList>
    </citation>
    <scope>NUCLEOTIDE SEQUENCE</scope>
    <source>
        <strain evidence="3">HY135</strain>
    </source>
</reference>
<dbReference type="EMBL" id="JARK01001493">
    <property type="protein sequence ID" value="EYB95678.1"/>
    <property type="molecule type" value="Genomic_DNA"/>
</dbReference>
<dbReference type="InterPro" id="IPR000477">
    <property type="entry name" value="RT_dom"/>
</dbReference>
<organism evidence="2 3">
    <name type="scientific">Ancylostoma ceylanicum</name>
    <dbReference type="NCBI Taxonomy" id="53326"/>
    <lineage>
        <taxon>Eukaryota</taxon>
        <taxon>Metazoa</taxon>
        <taxon>Ecdysozoa</taxon>
        <taxon>Nematoda</taxon>
        <taxon>Chromadorea</taxon>
        <taxon>Rhabditida</taxon>
        <taxon>Rhabditina</taxon>
        <taxon>Rhabditomorpha</taxon>
        <taxon>Strongyloidea</taxon>
        <taxon>Ancylostomatidae</taxon>
        <taxon>Ancylostomatinae</taxon>
        <taxon>Ancylostoma</taxon>
    </lineage>
</organism>
<dbReference type="AlphaFoldDB" id="A0A016SY69"/>
<sequence>MVRKKTAKLNSFPNAFKQKTVRSALLPPSPTPTRSRLSKIFTENFNSLIGMVVNGHEYQEIWSIDLPIFSQFRSVASYASFDAVSLYTNVDNGCATKAVLDLFEEHQADVNVIGLTKDELEQLLMTTLACSVFRFNNKYYMQQRGLAMGLRLAPLLAIVYLDRIERKSLTTSVVFYKRHIDDVFVVGSSPEVLQEVLNNLNSHDPNIKFTIEEPDPNGFLPFLNTKVCIQDGLNEFGWYKKPSSKNIIIQSGSAHPIYMKANVVRSIRRTKDKIGGVANSSNDNEMERILEENGYSKDVSRTWYPFSPPDGIPMVLPFVNDRTAREVNRIVRRSSLPIRLVFEPSPDLKDLLTSSRRAVSVAVTTYSAGIQTLAGSQGSSDIVTTV</sequence>
<dbReference type="PANTHER" id="PTHR21301:SF10">
    <property type="entry name" value="REVERSE TRANSCRIPTASE DOMAIN-CONTAINING PROTEIN"/>
    <property type="match status" value="1"/>
</dbReference>
<dbReference type="PROSITE" id="PS50878">
    <property type="entry name" value="RT_POL"/>
    <property type="match status" value="1"/>
</dbReference>
<keyword evidence="3" id="KW-1185">Reference proteome</keyword>
<dbReference type="PANTHER" id="PTHR21301">
    <property type="entry name" value="REVERSE TRANSCRIPTASE"/>
    <property type="match status" value="1"/>
</dbReference>
<feature type="domain" description="Reverse transcriptase" evidence="1">
    <location>
        <begin position="1"/>
        <end position="240"/>
    </location>
</feature>
<protein>
    <recommendedName>
        <fullName evidence="1">Reverse transcriptase domain-containing protein</fullName>
    </recommendedName>
</protein>
<name>A0A016SY69_9BILA</name>
<accession>A0A016SY69</accession>
<proteinExistence type="predicted"/>
<evidence type="ECO:0000313" key="3">
    <source>
        <dbReference type="Proteomes" id="UP000024635"/>
    </source>
</evidence>
<comment type="caution">
    <text evidence="2">The sequence shown here is derived from an EMBL/GenBank/DDBJ whole genome shotgun (WGS) entry which is preliminary data.</text>
</comment>
<dbReference type="Proteomes" id="UP000024635">
    <property type="component" value="Unassembled WGS sequence"/>
</dbReference>
<gene>
    <name evidence="2" type="primary">Acey_s0157.g3209</name>
    <name evidence="2" type="ORF">Y032_0157g3209</name>
</gene>
<evidence type="ECO:0000259" key="1">
    <source>
        <dbReference type="PROSITE" id="PS50878"/>
    </source>
</evidence>
<evidence type="ECO:0000313" key="2">
    <source>
        <dbReference type="EMBL" id="EYB95678.1"/>
    </source>
</evidence>